<protein>
    <recommendedName>
        <fullName evidence="3">DUF2071 domain-containing protein</fullName>
    </recommendedName>
</protein>
<dbReference type="InterPro" id="IPR023375">
    <property type="entry name" value="ADC_dom_sf"/>
</dbReference>
<dbReference type="EMBL" id="CP017316">
    <property type="protein sequence ID" value="AOT62419.1"/>
    <property type="molecule type" value="Genomic_DNA"/>
</dbReference>
<dbReference type="PANTHER" id="PTHR39186">
    <property type="entry name" value="DUF2071 FAMILY PROTEIN"/>
    <property type="match status" value="1"/>
</dbReference>
<proteinExistence type="predicted"/>
<dbReference type="KEGG" id="srn:A4G23_05315"/>
<gene>
    <name evidence="1" type="ORF">A4G23_05315</name>
</gene>
<evidence type="ECO:0008006" key="3">
    <source>
        <dbReference type="Google" id="ProtNLM"/>
    </source>
</evidence>
<dbReference type="PATRIC" id="fig|285473.5.peg.5601"/>
<organism evidence="1 2">
    <name type="scientific">Streptomyces rubrolavendulae</name>
    <dbReference type="NCBI Taxonomy" id="285473"/>
    <lineage>
        <taxon>Bacteria</taxon>
        <taxon>Bacillati</taxon>
        <taxon>Actinomycetota</taxon>
        <taxon>Actinomycetes</taxon>
        <taxon>Kitasatosporales</taxon>
        <taxon>Streptomycetaceae</taxon>
        <taxon>Streptomyces</taxon>
    </lineage>
</organism>
<dbReference type="InterPro" id="IPR018644">
    <property type="entry name" value="DUF2071"/>
</dbReference>
<reference evidence="1 2" key="1">
    <citation type="submission" date="2016-09" db="EMBL/GenBank/DDBJ databases">
        <title>Streptomyces rubrolavendulae MJM4426 Genome sequencing and assembly.</title>
        <authorList>
            <person name="Kim J.-G."/>
        </authorList>
    </citation>
    <scope>NUCLEOTIDE SEQUENCE [LARGE SCALE GENOMIC DNA]</scope>
    <source>
        <strain evidence="1 2">MJM4426</strain>
    </source>
</reference>
<sequence length="244" mass="26624">MTKPDEPLTATTPRVVRRPVLSQRWMDVTFLHWPVPPAAVAPLLPPGTRPDVLGGSTYVGLVPFRMEAVAFGRGPGLPYLGTFPETNVRLYSVDDRGRRGVVFLSLDAGRLLPALAGRAAFRLPYHWASARVRRAGDRLAYTGRRLTPGRAAGYRLAVEVGDRLDAPDELETFLTARWGLHVDWYGRTLYLPNDHPAWPLHSARLLRLEEDLISAAGLPAPEGPPLSVLHAPGIPALFGAPAAV</sequence>
<dbReference type="STRING" id="285473.A4G23_05315"/>
<dbReference type="OrthoDB" id="150993at2"/>
<dbReference type="AlphaFoldDB" id="A0A1D8GAD9"/>
<dbReference type="Proteomes" id="UP000095349">
    <property type="component" value="Chromosome"/>
</dbReference>
<dbReference type="Gene3D" id="2.40.400.10">
    <property type="entry name" value="Acetoacetate decarboxylase-like"/>
    <property type="match status" value="1"/>
</dbReference>
<name>A0A1D8GAD9_9ACTN</name>
<dbReference type="SUPFAM" id="SSF160104">
    <property type="entry name" value="Acetoacetate decarboxylase-like"/>
    <property type="match status" value="1"/>
</dbReference>
<dbReference type="Pfam" id="PF09844">
    <property type="entry name" value="DUF2071"/>
    <property type="match status" value="1"/>
</dbReference>
<evidence type="ECO:0000313" key="2">
    <source>
        <dbReference type="Proteomes" id="UP000095349"/>
    </source>
</evidence>
<keyword evidence="2" id="KW-1185">Reference proteome</keyword>
<accession>A0A1D8GAD9</accession>
<dbReference type="PANTHER" id="PTHR39186:SF1">
    <property type="entry name" value="DUF2071 DOMAIN-CONTAINING PROTEIN"/>
    <property type="match status" value="1"/>
</dbReference>
<evidence type="ECO:0000313" key="1">
    <source>
        <dbReference type="EMBL" id="AOT62419.1"/>
    </source>
</evidence>
<dbReference type="RefSeq" id="WP_069979213.1">
    <property type="nucleotide sequence ID" value="NZ_CP017316.1"/>
</dbReference>